<accession>A0A8X6G4W0</accession>
<name>A0A8X6G4W0_TRICU</name>
<evidence type="ECO:0000313" key="2">
    <source>
        <dbReference type="Proteomes" id="UP000887116"/>
    </source>
</evidence>
<dbReference type="EMBL" id="BMAO01014553">
    <property type="protein sequence ID" value="GFQ95693.1"/>
    <property type="molecule type" value="Genomic_DNA"/>
</dbReference>
<sequence>MHRKQTEIIQPGMEFDECPAYLPLNPPSHTHNARQHPRSSFQFRKVNNPISVVDSVSAAFRWRGLTEVRFGIRQEVARVNRRSDRHLFQRQLIGSRTVVFVGGLNDHLFH</sequence>
<comment type="caution">
    <text evidence="1">The sequence shown here is derived from an EMBL/GenBank/DDBJ whole genome shotgun (WGS) entry which is preliminary data.</text>
</comment>
<dbReference type="AlphaFoldDB" id="A0A8X6G4W0"/>
<reference evidence="1" key="1">
    <citation type="submission" date="2020-07" db="EMBL/GenBank/DDBJ databases">
        <title>Multicomponent nature underlies the extraordinary mechanical properties of spider dragline silk.</title>
        <authorList>
            <person name="Kono N."/>
            <person name="Nakamura H."/>
            <person name="Mori M."/>
            <person name="Yoshida Y."/>
            <person name="Ohtoshi R."/>
            <person name="Malay A.D."/>
            <person name="Moran D.A.P."/>
            <person name="Tomita M."/>
            <person name="Numata K."/>
            <person name="Arakawa K."/>
        </authorList>
    </citation>
    <scope>NUCLEOTIDE SEQUENCE</scope>
</reference>
<protein>
    <submittedName>
        <fullName evidence="1">Uncharacterized protein</fullName>
    </submittedName>
</protein>
<evidence type="ECO:0000313" key="1">
    <source>
        <dbReference type="EMBL" id="GFQ95693.1"/>
    </source>
</evidence>
<dbReference type="Proteomes" id="UP000887116">
    <property type="component" value="Unassembled WGS sequence"/>
</dbReference>
<organism evidence="1 2">
    <name type="scientific">Trichonephila clavata</name>
    <name type="common">Joro spider</name>
    <name type="synonym">Nephila clavata</name>
    <dbReference type="NCBI Taxonomy" id="2740835"/>
    <lineage>
        <taxon>Eukaryota</taxon>
        <taxon>Metazoa</taxon>
        <taxon>Ecdysozoa</taxon>
        <taxon>Arthropoda</taxon>
        <taxon>Chelicerata</taxon>
        <taxon>Arachnida</taxon>
        <taxon>Araneae</taxon>
        <taxon>Araneomorphae</taxon>
        <taxon>Entelegynae</taxon>
        <taxon>Araneoidea</taxon>
        <taxon>Nephilidae</taxon>
        <taxon>Trichonephila</taxon>
    </lineage>
</organism>
<gene>
    <name evidence="1" type="ORF">TNCT_523531</name>
</gene>
<proteinExistence type="predicted"/>
<keyword evidence="2" id="KW-1185">Reference proteome</keyword>